<dbReference type="AlphaFoldDB" id="A0A319DR06"/>
<dbReference type="Proteomes" id="UP000247810">
    <property type="component" value="Unassembled WGS sequence"/>
</dbReference>
<feature type="region of interest" description="Disordered" evidence="6">
    <location>
        <begin position="1"/>
        <end position="29"/>
    </location>
</feature>
<dbReference type="Pfam" id="PF02100">
    <property type="entry name" value="ODC_AZ"/>
    <property type="match status" value="1"/>
</dbReference>
<dbReference type="InterPro" id="IPR002993">
    <property type="entry name" value="ODC_AZ"/>
</dbReference>
<accession>A0A319DR06</accession>
<comment type="function">
    <text evidence="1">Ornithine decarboxylase (ODC) antizyme protein that negatively regulates ODC activity and intracellular polyamine biosynthesis in response to increased intracellular polyamine levels. Binds to ODC monomers, inhibiting the assembly of the functional ODC homodimer, and targets the monomers for ubiquitin-independent proteolytic destruction by the 26S proteasome.</text>
</comment>
<dbReference type="GO" id="GO:0005737">
    <property type="term" value="C:cytoplasm"/>
    <property type="evidence" value="ECO:0007669"/>
    <property type="project" value="TreeGrafter"/>
</dbReference>
<evidence type="ECO:0000256" key="1">
    <source>
        <dbReference type="ARBA" id="ARBA00002307"/>
    </source>
</evidence>
<protein>
    <recommendedName>
        <fullName evidence="4">Ornithine decarboxylase antizyme</fullName>
    </recommendedName>
</protein>
<dbReference type="GO" id="GO:0075523">
    <property type="term" value="P:viral translational frameshifting"/>
    <property type="evidence" value="ECO:0007669"/>
    <property type="project" value="UniProtKB-KW"/>
</dbReference>
<dbReference type="OrthoDB" id="6407410at2759"/>
<evidence type="ECO:0000256" key="5">
    <source>
        <dbReference type="ARBA" id="ARBA00022758"/>
    </source>
</evidence>
<reference evidence="7 8" key="1">
    <citation type="submission" date="2018-02" db="EMBL/GenBank/DDBJ databases">
        <title>The genomes of Aspergillus section Nigri reveals drivers in fungal speciation.</title>
        <authorList>
            <consortium name="DOE Joint Genome Institute"/>
            <person name="Vesth T.C."/>
            <person name="Nybo J."/>
            <person name="Theobald S."/>
            <person name="Brandl J."/>
            <person name="Frisvad J.C."/>
            <person name="Nielsen K.F."/>
            <person name="Lyhne E.K."/>
            <person name="Kogle M.E."/>
            <person name="Kuo A."/>
            <person name="Riley R."/>
            <person name="Clum A."/>
            <person name="Nolan M."/>
            <person name="Lipzen A."/>
            <person name="Salamov A."/>
            <person name="Henrissat B."/>
            <person name="Wiebenga A."/>
            <person name="De vries R.P."/>
            <person name="Grigoriev I.V."/>
            <person name="Mortensen U.H."/>
            <person name="Andersen M.R."/>
            <person name="Baker S.E."/>
        </authorList>
    </citation>
    <scope>NUCLEOTIDE SEQUENCE [LARGE SCALE GENOMIC DNA]</scope>
    <source>
        <strain evidence="7 8">CBS 707.79</strain>
    </source>
</reference>
<dbReference type="STRING" id="1448320.A0A319DR06"/>
<comment type="subunit">
    <text evidence="3">Interacts with ODC and thereby sterically blocks ODC homodimerization.</text>
</comment>
<evidence type="ECO:0000256" key="4">
    <source>
        <dbReference type="ARBA" id="ARBA00017712"/>
    </source>
</evidence>
<evidence type="ECO:0000313" key="7">
    <source>
        <dbReference type="EMBL" id="PYH90538.1"/>
    </source>
</evidence>
<dbReference type="GO" id="GO:0005634">
    <property type="term" value="C:nucleus"/>
    <property type="evidence" value="ECO:0007669"/>
    <property type="project" value="TreeGrafter"/>
</dbReference>
<evidence type="ECO:0000256" key="6">
    <source>
        <dbReference type="SAM" id="MobiDB-lite"/>
    </source>
</evidence>
<dbReference type="GO" id="GO:0008073">
    <property type="term" value="F:ornithine decarboxylase inhibitor activity"/>
    <property type="evidence" value="ECO:0007669"/>
    <property type="project" value="InterPro"/>
</dbReference>
<evidence type="ECO:0000256" key="3">
    <source>
        <dbReference type="ARBA" id="ARBA00011486"/>
    </source>
</evidence>
<evidence type="ECO:0000256" key="2">
    <source>
        <dbReference type="ARBA" id="ARBA00008796"/>
    </source>
</evidence>
<proteinExistence type="inferred from homology"/>
<evidence type="ECO:0000313" key="8">
    <source>
        <dbReference type="Proteomes" id="UP000247810"/>
    </source>
</evidence>
<comment type="similarity">
    <text evidence="2">Belongs to the ODC antizyme family.</text>
</comment>
<dbReference type="PANTHER" id="PTHR10279">
    <property type="entry name" value="ORNITHINE DECARBOXYLASE ANTIZYME"/>
    <property type="match status" value="1"/>
</dbReference>
<organism evidence="7 8">
    <name type="scientific">Aspergillus ellipticus CBS 707.79</name>
    <dbReference type="NCBI Taxonomy" id="1448320"/>
    <lineage>
        <taxon>Eukaryota</taxon>
        <taxon>Fungi</taxon>
        <taxon>Dikarya</taxon>
        <taxon>Ascomycota</taxon>
        <taxon>Pezizomycotina</taxon>
        <taxon>Eurotiomycetes</taxon>
        <taxon>Eurotiomycetidae</taxon>
        <taxon>Eurotiales</taxon>
        <taxon>Aspergillaceae</taxon>
        <taxon>Aspergillus</taxon>
        <taxon>Aspergillus subgen. Circumdati</taxon>
    </lineage>
</organism>
<dbReference type="InterPro" id="IPR038581">
    <property type="entry name" value="ODC_AZ_sf"/>
</dbReference>
<keyword evidence="8" id="KW-1185">Reference proteome</keyword>
<dbReference type="VEuPathDB" id="FungiDB:BO71DRAFT_402107"/>
<dbReference type="GO" id="GO:0045732">
    <property type="term" value="P:positive regulation of protein catabolic process"/>
    <property type="evidence" value="ECO:0007669"/>
    <property type="project" value="TreeGrafter"/>
</dbReference>
<dbReference type="Gene3D" id="3.40.630.60">
    <property type="match status" value="1"/>
</dbReference>
<name>A0A319DR06_9EURO</name>
<dbReference type="SUPFAM" id="SSF55729">
    <property type="entry name" value="Acyl-CoA N-acyltransferases (Nat)"/>
    <property type="match status" value="1"/>
</dbReference>
<sequence>MAFTTALPRGPEHSGIPEVPSGSKASSSPPFDLSIALGMEVSRPGSILPEHKGEAVHTIPEECERLFCDRLSAIFLGEGRFSGQELPGVGVSQSRLNNTATENVAIQKWFELLDYTSDTIYRGFITNSSGKQAMFVFFTENTLGHSLKTGLIALFELANISAFGCSEIVACVPRSQDSDELEAIRNLSWCGFNLTTLQPWIVAGGLDCLLSTKWLFLDAEV</sequence>
<dbReference type="PANTHER" id="PTHR10279:SF10">
    <property type="entry name" value="ORNITHINE DECARBOXYLASE ANTIZYME"/>
    <property type="match status" value="1"/>
</dbReference>
<keyword evidence="5" id="KW-0688">Ribosomal frameshifting</keyword>
<dbReference type="EMBL" id="KZ825979">
    <property type="protein sequence ID" value="PYH90538.1"/>
    <property type="molecule type" value="Genomic_DNA"/>
</dbReference>
<dbReference type="InterPro" id="IPR016181">
    <property type="entry name" value="Acyl_CoA_acyltransferase"/>
</dbReference>
<gene>
    <name evidence="7" type="ORF">BO71DRAFT_402107</name>
</gene>